<dbReference type="STRING" id="1227456.C450_06782"/>
<name>M0N9F1_9EURY</name>
<organism evidence="1 2">
    <name type="scientific">Halococcus salifodinae DSM 8989</name>
    <dbReference type="NCBI Taxonomy" id="1227456"/>
    <lineage>
        <taxon>Archaea</taxon>
        <taxon>Methanobacteriati</taxon>
        <taxon>Methanobacteriota</taxon>
        <taxon>Stenosarchaea group</taxon>
        <taxon>Halobacteria</taxon>
        <taxon>Halobacteriales</taxon>
        <taxon>Halococcaceae</taxon>
        <taxon>Halococcus</taxon>
    </lineage>
</organism>
<dbReference type="InterPro" id="IPR036188">
    <property type="entry name" value="FAD/NAD-bd_sf"/>
</dbReference>
<proteinExistence type="predicted"/>
<sequence length="32" mass="3323">MPDRHEVVIAGAGPAGAQCARDVAKRGYDVLV</sequence>
<gene>
    <name evidence="1" type="ORF">C450_06782</name>
</gene>
<protein>
    <submittedName>
        <fullName evidence="1">Uncharacterized protein</fullName>
    </submittedName>
</protein>
<dbReference type="SUPFAM" id="SSF51905">
    <property type="entry name" value="FAD/NAD(P)-binding domain"/>
    <property type="match status" value="1"/>
</dbReference>
<dbReference type="Proteomes" id="UP000011625">
    <property type="component" value="Unassembled WGS sequence"/>
</dbReference>
<reference evidence="1 2" key="1">
    <citation type="journal article" date="2014" name="PLoS Genet.">
        <title>Phylogenetically driven sequencing of extremely halophilic archaea reveals strategies for static and dynamic osmo-response.</title>
        <authorList>
            <person name="Becker E.A."/>
            <person name="Seitzer P.M."/>
            <person name="Tritt A."/>
            <person name="Larsen D."/>
            <person name="Krusor M."/>
            <person name="Yao A.I."/>
            <person name="Wu D."/>
            <person name="Madern D."/>
            <person name="Eisen J.A."/>
            <person name="Darling A.E."/>
            <person name="Facciotti M.T."/>
        </authorList>
    </citation>
    <scope>NUCLEOTIDE SEQUENCE [LARGE SCALE GENOMIC DNA]</scope>
    <source>
        <strain evidence="1 2">DSM 8989</strain>
    </source>
</reference>
<comment type="caution">
    <text evidence="1">The sequence shown here is derived from an EMBL/GenBank/DDBJ whole genome shotgun (WGS) entry which is preliminary data.</text>
</comment>
<evidence type="ECO:0000313" key="1">
    <source>
        <dbReference type="EMBL" id="EMA54208.1"/>
    </source>
</evidence>
<accession>M0N9F1</accession>
<evidence type="ECO:0000313" key="2">
    <source>
        <dbReference type="Proteomes" id="UP000011625"/>
    </source>
</evidence>
<dbReference type="AlphaFoldDB" id="M0N9F1"/>
<feature type="non-terminal residue" evidence="1">
    <location>
        <position position="32"/>
    </location>
</feature>
<dbReference type="EMBL" id="AOME01000034">
    <property type="protein sequence ID" value="EMA54208.1"/>
    <property type="molecule type" value="Genomic_DNA"/>
</dbReference>
<keyword evidence="2" id="KW-1185">Reference proteome</keyword>
<dbReference type="Gene3D" id="3.50.50.60">
    <property type="entry name" value="FAD/NAD(P)-binding domain"/>
    <property type="match status" value="1"/>
</dbReference>